<dbReference type="AlphaFoldDB" id="A0A8H6YYJ1"/>
<comment type="caution">
    <text evidence="2">The sequence shown here is derived from an EMBL/GenBank/DDBJ whole genome shotgun (WGS) entry which is preliminary data.</text>
</comment>
<keyword evidence="1" id="KW-0732">Signal</keyword>
<sequence length="95" mass="9686">MKANFILAGIASLAVLVLADSCTPGLTYCGHSLILKGDYQGRIVQALSCAGIEEVDSGHSALYVCEGGPGGVIYYTKSCAQGTCVDAGSGQNDHC</sequence>
<evidence type="ECO:0000313" key="3">
    <source>
        <dbReference type="Proteomes" id="UP000620124"/>
    </source>
</evidence>
<organism evidence="2 3">
    <name type="scientific">Mycena venus</name>
    <dbReference type="NCBI Taxonomy" id="2733690"/>
    <lineage>
        <taxon>Eukaryota</taxon>
        <taxon>Fungi</taxon>
        <taxon>Dikarya</taxon>
        <taxon>Basidiomycota</taxon>
        <taxon>Agaricomycotina</taxon>
        <taxon>Agaricomycetes</taxon>
        <taxon>Agaricomycetidae</taxon>
        <taxon>Agaricales</taxon>
        <taxon>Marasmiineae</taxon>
        <taxon>Mycenaceae</taxon>
        <taxon>Mycena</taxon>
    </lineage>
</organism>
<protein>
    <submittedName>
        <fullName evidence="2">Uncharacterized protein</fullName>
    </submittedName>
</protein>
<proteinExistence type="predicted"/>
<evidence type="ECO:0000256" key="1">
    <source>
        <dbReference type="SAM" id="SignalP"/>
    </source>
</evidence>
<dbReference type="OrthoDB" id="4186099at2759"/>
<gene>
    <name evidence="2" type="ORF">MVEN_00209700</name>
</gene>
<dbReference type="EMBL" id="JACAZI010000002">
    <property type="protein sequence ID" value="KAF7368843.1"/>
    <property type="molecule type" value="Genomic_DNA"/>
</dbReference>
<reference evidence="2" key="1">
    <citation type="submission" date="2020-05" db="EMBL/GenBank/DDBJ databases">
        <title>Mycena genomes resolve the evolution of fungal bioluminescence.</title>
        <authorList>
            <person name="Tsai I.J."/>
        </authorList>
    </citation>
    <scope>NUCLEOTIDE SEQUENCE</scope>
    <source>
        <strain evidence="2">CCC161011</strain>
    </source>
</reference>
<keyword evidence="3" id="KW-1185">Reference proteome</keyword>
<feature type="signal peptide" evidence="1">
    <location>
        <begin position="1"/>
        <end position="19"/>
    </location>
</feature>
<name>A0A8H6YYJ1_9AGAR</name>
<feature type="chain" id="PRO_5034324385" evidence="1">
    <location>
        <begin position="20"/>
        <end position="95"/>
    </location>
</feature>
<evidence type="ECO:0000313" key="2">
    <source>
        <dbReference type="EMBL" id="KAF7368843.1"/>
    </source>
</evidence>
<accession>A0A8H6YYJ1</accession>
<dbReference type="Proteomes" id="UP000620124">
    <property type="component" value="Unassembled WGS sequence"/>
</dbReference>